<dbReference type="PANTHER" id="PTHR30055">
    <property type="entry name" value="HTH-TYPE TRANSCRIPTIONAL REGULATOR RUTR"/>
    <property type="match status" value="1"/>
</dbReference>
<dbReference type="PROSITE" id="PS50977">
    <property type="entry name" value="HTH_TETR_2"/>
    <property type="match status" value="1"/>
</dbReference>
<accession>A0A3D9L8W9</accession>
<dbReference type="Proteomes" id="UP000256727">
    <property type="component" value="Unassembled WGS sequence"/>
</dbReference>
<dbReference type="GO" id="GO:0003700">
    <property type="term" value="F:DNA-binding transcription factor activity"/>
    <property type="evidence" value="ECO:0007669"/>
    <property type="project" value="TreeGrafter"/>
</dbReference>
<dbReference type="SUPFAM" id="SSF46689">
    <property type="entry name" value="Homeodomain-like"/>
    <property type="match status" value="1"/>
</dbReference>
<dbReference type="AlphaFoldDB" id="A0A3D9L8W9"/>
<dbReference type="InterPro" id="IPR050109">
    <property type="entry name" value="HTH-type_TetR-like_transc_reg"/>
</dbReference>
<evidence type="ECO:0000313" key="4">
    <source>
        <dbReference type="EMBL" id="REE02542.1"/>
    </source>
</evidence>
<name>A0A3D9L8W9_9MICC</name>
<evidence type="ECO:0000259" key="3">
    <source>
        <dbReference type="PROSITE" id="PS50977"/>
    </source>
</evidence>
<dbReference type="InterPro" id="IPR036271">
    <property type="entry name" value="Tet_transcr_reg_TetR-rel_C_sf"/>
</dbReference>
<dbReference type="EMBL" id="QREH01000001">
    <property type="protein sequence ID" value="REE02542.1"/>
    <property type="molecule type" value="Genomic_DNA"/>
</dbReference>
<reference evidence="4 5" key="1">
    <citation type="submission" date="2018-07" db="EMBL/GenBank/DDBJ databases">
        <title>Sequencing the genomes of 1000 actinobacteria strains.</title>
        <authorList>
            <person name="Klenk H.-P."/>
        </authorList>
    </citation>
    <scope>NUCLEOTIDE SEQUENCE [LARGE SCALE GENOMIC DNA]</scope>
    <source>
        <strain evidence="4 5">DSM 14442</strain>
    </source>
</reference>
<evidence type="ECO:0000256" key="1">
    <source>
        <dbReference type="ARBA" id="ARBA00023125"/>
    </source>
</evidence>
<comment type="caution">
    <text evidence="4">The sequence shown here is derived from an EMBL/GenBank/DDBJ whole genome shotgun (WGS) entry which is preliminary data.</text>
</comment>
<dbReference type="InterPro" id="IPR041490">
    <property type="entry name" value="KstR2_TetR_C"/>
</dbReference>
<dbReference type="Pfam" id="PF17932">
    <property type="entry name" value="TetR_C_24"/>
    <property type="match status" value="1"/>
</dbReference>
<feature type="DNA-binding region" description="H-T-H motif" evidence="2">
    <location>
        <begin position="36"/>
        <end position="55"/>
    </location>
</feature>
<evidence type="ECO:0000256" key="2">
    <source>
        <dbReference type="PROSITE-ProRule" id="PRU00335"/>
    </source>
</evidence>
<dbReference type="OrthoDB" id="9179041at2"/>
<dbReference type="SUPFAM" id="SSF48498">
    <property type="entry name" value="Tetracyclin repressor-like, C-terminal domain"/>
    <property type="match status" value="1"/>
</dbReference>
<dbReference type="Gene3D" id="1.10.357.10">
    <property type="entry name" value="Tetracycline Repressor, domain 2"/>
    <property type="match status" value="1"/>
</dbReference>
<keyword evidence="1 2" id="KW-0238">DNA-binding</keyword>
<evidence type="ECO:0000313" key="5">
    <source>
        <dbReference type="Proteomes" id="UP000256727"/>
    </source>
</evidence>
<dbReference type="RefSeq" id="WP_115930798.1">
    <property type="nucleotide sequence ID" value="NZ_QREH01000001.1"/>
</dbReference>
<proteinExistence type="predicted"/>
<dbReference type="PRINTS" id="PR00455">
    <property type="entry name" value="HTHTETR"/>
</dbReference>
<dbReference type="GO" id="GO:0000976">
    <property type="term" value="F:transcription cis-regulatory region binding"/>
    <property type="evidence" value="ECO:0007669"/>
    <property type="project" value="TreeGrafter"/>
</dbReference>
<keyword evidence="5" id="KW-1185">Reference proteome</keyword>
<protein>
    <submittedName>
        <fullName evidence="4">TetR family transcriptional regulator</fullName>
    </submittedName>
</protein>
<sequence>MTSEQTARAAAKADRRQSLLAAAAGLFADRGFTSVRLEDLGAACGVSGPAVYRHFPGKTAVLGELLLQVSQDLLDGAHRVAAAEDGAGEALAALVRFQTDFALSHRDVIAVQGREMRHLEPDVRAEVVRLQRDYIEVWAGQLRLLHPDEDHGTAVFRTQAALGLVNSTPHSVRRSPSEQRGRRALLEGMALSALLAGSEAR</sequence>
<dbReference type="PANTHER" id="PTHR30055:SF237">
    <property type="entry name" value="TRANSCRIPTIONAL REPRESSOR MCE3R"/>
    <property type="match status" value="1"/>
</dbReference>
<dbReference type="InterPro" id="IPR001647">
    <property type="entry name" value="HTH_TetR"/>
</dbReference>
<gene>
    <name evidence="4" type="ORF">C8E99_0314</name>
</gene>
<dbReference type="Pfam" id="PF00440">
    <property type="entry name" value="TetR_N"/>
    <property type="match status" value="1"/>
</dbReference>
<organism evidence="4 5">
    <name type="scientific">Citricoccus muralis</name>
    <dbReference type="NCBI Taxonomy" id="169134"/>
    <lineage>
        <taxon>Bacteria</taxon>
        <taxon>Bacillati</taxon>
        <taxon>Actinomycetota</taxon>
        <taxon>Actinomycetes</taxon>
        <taxon>Micrococcales</taxon>
        <taxon>Micrococcaceae</taxon>
        <taxon>Citricoccus</taxon>
    </lineage>
</organism>
<dbReference type="Gene3D" id="1.10.10.60">
    <property type="entry name" value="Homeodomain-like"/>
    <property type="match status" value="1"/>
</dbReference>
<feature type="domain" description="HTH tetR-type" evidence="3">
    <location>
        <begin position="13"/>
        <end position="73"/>
    </location>
</feature>
<dbReference type="InterPro" id="IPR009057">
    <property type="entry name" value="Homeodomain-like_sf"/>
</dbReference>